<feature type="transmembrane region" description="Helical" evidence="1">
    <location>
        <begin position="28"/>
        <end position="48"/>
    </location>
</feature>
<keyword evidence="1" id="KW-0472">Membrane</keyword>
<dbReference type="AlphaFoldDB" id="A0A7T9I265"/>
<gene>
    <name evidence="2" type="ORF">IPJ89_04515</name>
</gene>
<sequence length="172" mass="20578">MDPHSHFVVGTPAHTFWHDFKYYVSVQALIWIKTIILFLWIGMGVSYRGQPLLLSIPFVALPYYQSNLLFLVDFLFHQLMHVAIALWVFLLAKHMKEFKPFSIAKLFVVAVFLHNISYWLTRSHVSLAYSLKDVLTDYLALWMFLFFFMFVLRFFPQLRKWHIPFIEKKQVV</sequence>
<feature type="transmembrane region" description="Helical" evidence="1">
    <location>
        <begin position="140"/>
        <end position="156"/>
    </location>
</feature>
<protein>
    <submittedName>
        <fullName evidence="2">Uncharacterized protein</fullName>
    </submittedName>
</protein>
<proteinExistence type="predicted"/>
<feature type="transmembrane region" description="Helical" evidence="1">
    <location>
        <begin position="68"/>
        <end position="91"/>
    </location>
</feature>
<dbReference type="EMBL" id="CP064981">
    <property type="protein sequence ID" value="QQR92392.1"/>
    <property type="molecule type" value="Genomic_DNA"/>
</dbReference>
<evidence type="ECO:0000256" key="1">
    <source>
        <dbReference type="SAM" id="Phobius"/>
    </source>
</evidence>
<accession>A0A7T9I265</accession>
<dbReference type="Proteomes" id="UP000596004">
    <property type="component" value="Chromosome"/>
</dbReference>
<organism evidence="2">
    <name type="scientific">Candidatus Iainarchaeum sp</name>
    <dbReference type="NCBI Taxonomy" id="3101447"/>
    <lineage>
        <taxon>Archaea</taxon>
        <taxon>Candidatus Iainarchaeota</taxon>
        <taxon>Candidatus Iainarchaeia</taxon>
        <taxon>Candidatus Iainarchaeales</taxon>
        <taxon>Candidatus Iainarchaeaceae</taxon>
        <taxon>Candidatus Iainarchaeum</taxon>
    </lineage>
</organism>
<evidence type="ECO:0000313" key="2">
    <source>
        <dbReference type="EMBL" id="QQR92392.1"/>
    </source>
</evidence>
<keyword evidence="1" id="KW-0812">Transmembrane</keyword>
<feature type="transmembrane region" description="Helical" evidence="1">
    <location>
        <begin position="103"/>
        <end position="120"/>
    </location>
</feature>
<reference evidence="2" key="1">
    <citation type="submission" date="2020-11" db="EMBL/GenBank/DDBJ databases">
        <title>Connecting structure to function with the recovery of over 1000 high-quality activated sludge metagenome-assembled genomes encoding full-length rRNA genes using long-read sequencing.</title>
        <authorList>
            <person name="Singleton C.M."/>
            <person name="Petriglieri F."/>
            <person name="Kristensen J.M."/>
            <person name="Kirkegaard R.H."/>
            <person name="Michaelsen T.Y."/>
            <person name="Andersen M.H."/>
            <person name="Karst S.M."/>
            <person name="Dueholm M.S."/>
            <person name="Nielsen P.H."/>
            <person name="Albertsen M."/>
        </authorList>
    </citation>
    <scope>NUCLEOTIDE SEQUENCE</scope>
    <source>
        <strain evidence="2">Fred_18-Q3-R57-64_BAT3C.431</strain>
    </source>
</reference>
<keyword evidence="1" id="KW-1133">Transmembrane helix</keyword>
<name>A0A7T9I265_9ARCH</name>